<feature type="region of interest" description="Disordered" evidence="1">
    <location>
        <begin position="49"/>
        <end position="72"/>
    </location>
</feature>
<evidence type="ECO:0000256" key="1">
    <source>
        <dbReference type="SAM" id="MobiDB-lite"/>
    </source>
</evidence>
<feature type="compositionally biased region" description="Low complexity" evidence="1">
    <location>
        <begin position="58"/>
        <end position="72"/>
    </location>
</feature>
<feature type="signal peptide" evidence="2">
    <location>
        <begin position="1"/>
        <end position="25"/>
    </location>
</feature>
<dbReference type="PATRIC" id="fig|1127483.3.peg.701"/>
<evidence type="ECO:0000313" key="3">
    <source>
        <dbReference type="EMBL" id="EHP44298.1"/>
    </source>
</evidence>
<dbReference type="EMBL" id="AHJE01000010">
    <property type="protein sequence ID" value="EHP44298.1"/>
    <property type="molecule type" value="Genomic_DNA"/>
</dbReference>
<evidence type="ECO:0000256" key="2">
    <source>
        <dbReference type="SAM" id="SignalP"/>
    </source>
</evidence>
<name>H1RZF6_9BURK</name>
<dbReference type="RefSeq" id="WP_006156518.1">
    <property type="nucleotide sequence ID" value="NZ_AHJE01000010.1"/>
</dbReference>
<proteinExistence type="predicted"/>
<gene>
    <name evidence="3" type="ORF">OR16_03467</name>
</gene>
<dbReference type="Proteomes" id="UP000005808">
    <property type="component" value="Unassembled WGS sequence"/>
</dbReference>
<protein>
    <submittedName>
        <fullName evidence="3">Uncharacterized protein</fullName>
    </submittedName>
</protein>
<evidence type="ECO:0000313" key="4">
    <source>
        <dbReference type="Proteomes" id="UP000005808"/>
    </source>
</evidence>
<dbReference type="AlphaFoldDB" id="H1RZF6"/>
<accession>H1RZF6</accession>
<organism evidence="3 4">
    <name type="scientific">Cupriavidus basilensis OR16</name>
    <dbReference type="NCBI Taxonomy" id="1127483"/>
    <lineage>
        <taxon>Bacteria</taxon>
        <taxon>Pseudomonadati</taxon>
        <taxon>Pseudomonadota</taxon>
        <taxon>Betaproteobacteria</taxon>
        <taxon>Burkholderiales</taxon>
        <taxon>Burkholderiaceae</taxon>
        <taxon>Cupriavidus</taxon>
    </lineage>
</organism>
<keyword evidence="2" id="KW-0732">Signal</keyword>
<comment type="caution">
    <text evidence="3">The sequence shown here is derived from an EMBL/GenBank/DDBJ whole genome shotgun (WGS) entry which is preliminary data.</text>
</comment>
<reference evidence="3 4" key="1">
    <citation type="journal article" date="2012" name="J. Bacteriol.">
        <title>De Novo Genome Project of Cupriavidus basilensis OR16.</title>
        <authorList>
            <person name="Cserhati M."/>
            <person name="Kriszt B."/>
            <person name="Szoboszlay S."/>
            <person name="Toth A."/>
            <person name="Szabo I."/>
            <person name="Tancsics A."/>
            <person name="Nagy I."/>
            <person name="Horvath B."/>
            <person name="Nagy I."/>
            <person name="Kukolya J."/>
        </authorList>
    </citation>
    <scope>NUCLEOTIDE SEQUENCE [LARGE SCALE GENOMIC DNA]</scope>
    <source>
        <strain evidence="3 4">OR16</strain>
    </source>
</reference>
<sequence length="72" mass="7322">MHTRLTSALACAALLAAMAAQTVHASTERPRDSGVGWAGADNRYCKVPHDAVAGDARSASPESESSPSAAGR</sequence>
<feature type="chain" id="PRO_5003553026" evidence="2">
    <location>
        <begin position="26"/>
        <end position="72"/>
    </location>
</feature>